<keyword evidence="5" id="KW-0408">Iron</keyword>
<dbReference type="PANTHER" id="PTHR30521:SF0">
    <property type="entry name" value="DYP-TYPE PEROXIDASE FAMILY PROTEIN"/>
    <property type="match status" value="1"/>
</dbReference>
<dbReference type="Pfam" id="PF20628">
    <property type="entry name" value="Dyp_perox_C"/>
    <property type="match status" value="1"/>
</dbReference>
<dbReference type="InterPro" id="IPR006314">
    <property type="entry name" value="Dyp_peroxidase"/>
</dbReference>
<evidence type="ECO:0000256" key="7">
    <source>
        <dbReference type="SAM" id="SignalP"/>
    </source>
</evidence>
<dbReference type="STRING" id="1193181.BN10_1700003"/>
<evidence type="ECO:0000256" key="4">
    <source>
        <dbReference type="ARBA" id="ARBA00023002"/>
    </source>
</evidence>
<feature type="domain" description="Dyp-type peroxidase C-terminal" evidence="8">
    <location>
        <begin position="44"/>
        <end position="203"/>
    </location>
</feature>
<dbReference type="GO" id="GO:0046872">
    <property type="term" value="F:metal ion binding"/>
    <property type="evidence" value="ECO:0007669"/>
    <property type="project" value="UniProtKB-KW"/>
</dbReference>
<dbReference type="PANTHER" id="PTHR30521">
    <property type="entry name" value="DEFERROCHELATASE/PEROXIDASE"/>
    <property type="match status" value="1"/>
</dbReference>
<gene>
    <name evidence="9" type="ORF">BN10_1700003</name>
</gene>
<feature type="signal peptide" evidence="7">
    <location>
        <begin position="1"/>
        <end position="20"/>
    </location>
</feature>
<reference evidence="9 10" key="1">
    <citation type="journal article" date="2013" name="ISME J.">
        <title>A metabolic model for members of the genus Tetrasphaera involved in enhanced biological phosphorus removal.</title>
        <authorList>
            <person name="Kristiansen R."/>
            <person name="Nguyen H.T.T."/>
            <person name="Saunders A.M."/>
            <person name="Nielsen J.L."/>
            <person name="Wimmer R."/>
            <person name="Le V.Q."/>
            <person name="McIlroy S.J."/>
            <person name="Petrovski S."/>
            <person name="Seviour R.J."/>
            <person name="Calteau A."/>
            <person name="Nielsen K.L."/>
            <person name="Nielsen P.H."/>
        </authorList>
    </citation>
    <scope>NUCLEOTIDE SEQUENCE [LARGE SCALE GENOMIC DNA]</scope>
    <source>
        <strain evidence="9 10">Lp2</strain>
    </source>
</reference>
<evidence type="ECO:0000256" key="3">
    <source>
        <dbReference type="ARBA" id="ARBA00022723"/>
    </source>
</evidence>
<evidence type="ECO:0000313" key="9">
    <source>
        <dbReference type="EMBL" id="CCH69457.1"/>
    </source>
</evidence>
<evidence type="ECO:0000256" key="5">
    <source>
        <dbReference type="ARBA" id="ARBA00023004"/>
    </source>
</evidence>
<dbReference type="GO" id="GO:0020037">
    <property type="term" value="F:heme binding"/>
    <property type="evidence" value="ECO:0007669"/>
    <property type="project" value="InterPro"/>
</dbReference>
<comment type="cofactor">
    <cofactor evidence="1">
        <name>heme b</name>
        <dbReference type="ChEBI" id="CHEBI:60344"/>
    </cofactor>
</comment>
<dbReference type="GO" id="GO:0005829">
    <property type="term" value="C:cytosol"/>
    <property type="evidence" value="ECO:0007669"/>
    <property type="project" value="TreeGrafter"/>
</dbReference>
<dbReference type="InterPro" id="IPR048328">
    <property type="entry name" value="Dyp_perox_C"/>
</dbReference>
<keyword evidence="10" id="KW-1185">Reference proteome</keyword>
<organism evidence="9 10">
    <name type="scientific">Phycicoccus elongatus Lp2</name>
    <dbReference type="NCBI Taxonomy" id="1193181"/>
    <lineage>
        <taxon>Bacteria</taxon>
        <taxon>Bacillati</taxon>
        <taxon>Actinomycetota</taxon>
        <taxon>Actinomycetes</taxon>
        <taxon>Micrococcales</taxon>
        <taxon>Intrasporangiaceae</taxon>
        <taxon>Phycicoccus</taxon>
    </lineage>
</organism>
<comment type="caution">
    <text evidence="9">The sequence shown here is derived from an EMBL/GenBank/DDBJ whole genome shotgun (WGS) entry which is preliminary data.</text>
</comment>
<comment type="similarity">
    <text evidence="6">Belongs to the DyP-type peroxidase family.</text>
</comment>
<keyword evidence="3" id="KW-0479">Metal-binding</keyword>
<dbReference type="Proteomes" id="UP000013167">
    <property type="component" value="Unassembled WGS sequence"/>
</dbReference>
<dbReference type="GO" id="GO:0004601">
    <property type="term" value="F:peroxidase activity"/>
    <property type="evidence" value="ECO:0007669"/>
    <property type="project" value="UniProtKB-KW"/>
</dbReference>
<sequence length="210" mass="22822">MLACALAALVACTVSLLATAVPIARLFAPIADCVEDQRGFKYLDDRDLINFVDGTENPRGTERVAAVLVPSGTYAGGTHLLIQTYLDRQAEWNALTIEDQEGVIGRTKFDDIEIPDAEKKPFAHNVKSKVEIDGTEIKMFRQNRAIGTAKEHGTMFVGFAAEASTLTTSLRQMITADADGNYDHLLDFVTATTGAMYFVPPQAFLDAMTG</sequence>
<evidence type="ECO:0000256" key="6">
    <source>
        <dbReference type="ARBA" id="ARBA00025737"/>
    </source>
</evidence>
<dbReference type="RefSeq" id="WP_010852096.1">
    <property type="nucleotide sequence ID" value="NZ_HF570956.1"/>
</dbReference>
<dbReference type="EMBL" id="CAIZ01000080">
    <property type="protein sequence ID" value="CCH69457.1"/>
    <property type="molecule type" value="Genomic_DNA"/>
</dbReference>
<keyword evidence="4" id="KW-0560">Oxidoreductase</keyword>
<evidence type="ECO:0000259" key="8">
    <source>
        <dbReference type="Pfam" id="PF20628"/>
    </source>
</evidence>
<evidence type="ECO:0000256" key="1">
    <source>
        <dbReference type="ARBA" id="ARBA00001970"/>
    </source>
</evidence>
<dbReference type="NCBIfam" id="TIGR01413">
    <property type="entry name" value="Dyp_perox_fam"/>
    <property type="match status" value="1"/>
</dbReference>
<dbReference type="AlphaFoldDB" id="N0DYJ8"/>
<evidence type="ECO:0000256" key="2">
    <source>
        <dbReference type="ARBA" id="ARBA00022559"/>
    </source>
</evidence>
<accession>N0DYJ8</accession>
<feature type="chain" id="PRO_5004106617" evidence="7">
    <location>
        <begin position="21"/>
        <end position="210"/>
    </location>
</feature>
<keyword evidence="7" id="KW-0732">Signal</keyword>
<dbReference type="SUPFAM" id="SSF54909">
    <property type="entry name" value="Dimeric alpha+beta barrel"/>
    <property type="match status" value="1"/>
</dbReference>
<dbReference type="eggNOG" id="COG2837">
    <property type="taxonomic scope" value="Bacteria"/>
</dbReference>
<evidence type="ECO:0000313" key="10">
    <source>
        <dbReference type="Proteomes" id="UP000013167"/>
    </source>
</evidence>
<dbReference type="HOGENOM" id="CLU_108397_0_0_11"/>
<name>N0DYJ8_9MICO</name>
<protein>
    <submittedName>
        <fullName evidence="9">Dyp-type peroxidase family</fullName>
    </submittedName>
</protein>
<dbReference type="InterPro" id="IPR011008">
    <property type="entry name" value="Dimeric_a/b-barrel"/>
</dbReference>
<keyword evidence="2 9" id="KW-0575">Peroxidase</keyword>
<dbReference type="PROSITE" id="PS51404">
    <property type="entry name" value="DYP_PEROXIDASE"/>
    <property type="match status" value="1"/>
</dbReference>
<proteinExistence type="inferred from homology"/>